<dbReference type="Proteomes" id="UP000053660">
    <property type="component" value="Unassembled WGS sequence"/>
</dbReference>
<proteinExistence type="predicted"/>
<dbReference type="AlphaFoldDB" id="A0A0B1S116"/>
<evidence type="ECO:0000313" key="2">
    <source>
        <dbReference type="Proteomes" id="UP000053660"/>
    </source>
</evidence>
<gene>
    <name evidence="1" type="ORF">OESDEN_22794</name>
</gene>
<evidence type="ECO:0000313" key="1">
    <source>
        <dbReference type="EMBL" id="KHJ77586.1"/>
    </source>
</evidence>
<dbReference type="OrthoDB" id="413993at2759"/>
<sequence>MYPKINDKKLPADVKDAISDPAKQLHKFASFNRNEPCALAAICEMIAAFMGKDPVEVFFSSNFLEILRSHLSPHLLNDSPIL</sequence>
<keyword evidence="2" id="KW-1185">Reference proteome</keyword>
<organism evidence="1 2">
    <name type="scientific">Oesophagostomum dentatum</name>
    <name type="common">Nodular worm</name>
    <dbReference type="NCBI Taxonomy" id="61180"/>
    <lineage>
        <taxon>Eukaryota</taxon>
        <taxon>Metazoa</taxon>
        <taxon>Ecdysozoa</taxon>
        <taxon>Nematoda</taxon>
        <taxon>Chromadorea</taxon>
        <taxon>Rhabditida</taxon>
        <taxon>Rhabditina</taxon>
        <taxon>Rhabditomorpha</taxon>
        <taxon>Strongyloidea</taxon>
        <taxon>Strongylidae</taxon>
        <taxon>Oesophagostomum</taxon>
    </lineage>
</organism>
<protein>
    <submittedName>
        <fullName evidence="1">Uncharacterized protein</fullName>
    </submittedName>
</protein>
<dbReference type="EMBL" id="KN610615">
    <property type="protein sequence ID" value="KHJ77586.1"/>
    <property type="molecule type" value="Genomic_DNA"/>
</dbReference>
<accession>A0A0B1S116</accession>
<reference evidence="1 2" key="1">
    <citation type="submission" date="2014-03" db="EMBL/GenBank/DDBJ databases">
        <title>Draft genome of the hookworm Oesophagostomum dentatum.</title>
        <authorList>
            <person name="Mitreva M."/>
        </authorList>
    </citation>
    <scope>NUCLEOTIDE SEQUENCE [LARGE SCALE GENOMIC DNA]</scope>
    <source>
        <strain evidence="1 2">OD-Hann</strain>
    </source>
</reference>
<name>A0A0B1S116_OESDE</name>